<dbReference type="SMART" id="SM00868">
    <property type="entry name" value="zf-AD"/>
    <property type="match status" value="1"/>
</dbReference>
<dbReference type="GeneID" id="6500236"/>
<reference evidence="13 14" key="1">
    <citation type="journal article" date="2007" name="Nature">
        <title>Evolution of genes and genomes on the Drosophila phylogeny.</title>
        <authorList>
            <consortium name="Drosophila 12 Genomes Consortium"/>
            <person name="Clark A.G."/>
            <person name="Eisen M.B."/>
            <person name="Smith D.R."/>
            <person name="Bergman C.M."/>
            <person name="Oliver B."/>
            <person name="Markow T.A."/>
            <person name="Kaufman T.C."/>
            <person name="Kellis M."/>
            <person name="Gelbart W."/>
            <person name="Iyer V.N."/>
            <person name="Pollard D.A."/>
            <person name="Sackton T.B."/>
            <person name="Larracuente A.M."/>
            <person name="Singh N.D."/>
            <person name="Abad J.P."/>
            <person name="Abt D.N."/>
            <person name="Adryan B."/>
            <person name="Aguade M."/>
            <person name="Akashi H."/>
            <person name="Anderson W.W."/>
            <person name="Aquadro C.F."/>
            <person name="Ardell D.H."/>
            <person name="Arguello R."/>
            <person name="Artieri C.G."/>
            <person name="Barbash D.A."/>
            <person name="Barker D."/>
            <person name="Barsanti P."/>
            <person name="Batterham P."/>
            <person name="Batzoglou S."/>
            <person name="Begun D."/>
            <person name="Bhutkar A."/>
            <person name="Blanco E."/>
            <person name="Bosak S.A."/>
            <person name="Bradley R.K."/>
            <person name="Brand A.D."/>
            <person name="Brent M.R."/>
            <person name="Brooks A.N."/>
            <person name="Brown R.H."/>
            <person name="Butlin R.K."/>
            <person name="Caggese C."/>
            <person name="Calvi B.R."/>
            <person name="Bernardo de Carvalho A."/>
            <person name="Caspi A."/>
            <person name="Castrezana S."/>
            <person name="Celniker S.E."/>
            <person name="Chang J.L."/>
            <person name="Chapple C."/>
            <person name="Chatterji S."/>
            <person name="Chinwalla A."/>
            <person name="Civetta A."/>
            <person name="Clifton S.W."/>
            <person name="Comeron J.M."/>
            <person name="Costello J.C."/>
            <person name="Coyne J.A."/>
            <person name="Daub J."/>
            <person name="David R.G."/>
            <person name="Delcher A.L."/>
            <person name="Delehaunty K."/>
            <person name="Do C.B."/>
            <person name="Ebling H."/>
            <person name="Edwards K."/>
            <person name="Eickbush T."/>
            <person name="Evans J.D."/>
            <person name="Filipski A."/>
            <person name="Findeiss S."/>
            <person name="Freyhult E."/>
            <person name="Fulton L."/>
            <person name="Fulton R."/>
            <person name="Garcia A.C."/>
            <person name="Gardiner A."/>
            <person name="Garfield D.A."/>
            <person name="Garvin B.E."/>
            <person name="Gibson G."/>
            <person name="Gilbert D."/>
            <person name="Gnerre S."/>
            <person name="Godfrey J."/>
            <person name="Good R."/>
            <person name="Gotea V."/>
            <person name="Gravely B."/>
            <person name="Greenberg A.J."/>
            <person name="Griffiths-Jones S."/>
            <person name="Gross S."/>
            <person name="Guigo R."/>
            <person name="Gustafson E.A."/>
            <person name="Haerty W."/>
            <person name="Hahn M.W."/>
            <person name="Halligan D.L."/>
            <person name="Halpern A.L."/>
            <person name="Halter G.M."/>
            <person name="Han M.V."/>
            <person name="Heger A."/>
            <person name="Hillier L."/>
            <person name="Hinrichs A.S."/>
            <person name="Holmes I."/>
            <person name="Hoskins R.A."/>
            <person name="Hubisz M.J."/>
            <person name="Hultmark D."/>
            <person name="Huntley M.A."/>
            <person name="Jaffe D.B."/>
            <person name="Jagadeeshan S."/>
            <person name="Jeck W.R."/>
            <person name="Johnson J."/>
            <person name="Jones C.D."/>
            <person name="Jordan W.C."/>
            <person name="Karpen G.H."/>
            <person name="Kataoka E."/>
            <person name="Keightley P.D."/>
            <person name="Kheradpour P."/>
            <person name="Kirkness E.F."/>
            <person name="Koerich L.B."/>
            <person name="Kristiansen K."/>
            <person name="Kudrna D."/>
            <person name="Kulathinal R.J."/>
            <person name="Kumar S."/>
            <person name="Kwok R."/>
            <person name="Lander E."/>
            <person name="Langley C.H."/>
            <person name="Lapoint R."/>
            <person name="Lazzaro B.P."/>
            <person name="Lee S.J."/>
            <person name="Levesque L."/>
            <person name="Li R."/>
            <person name="Lin C.F."/>
            <person name="Lin M.F."/>
            <person name="Lindblad-Toh K."/>
            <person name="Llopart A."/>
            <person name="Long M."/>
            <person name="Low L."/>
            <person name="Lozovsky E."/>
            <person name="Lu J."/>
            <person name="Luo M."/>
            <person name="Machado C.A."/>
            <person name="Makalowski W."/>
            <person name="Marzo M."/>
            <person name="Matsuda M."/>
            <person name="Matzkin L."/>
            <person name="McAllister B."/>
            <person name="McBride C.S."/>
            <person name="McKernan B."/>
            <person name="McKernan K."/>
            <person name="Mendez-Lago M."/>
            <person name="Minx P."/>
            <person name="Mollenhauer M.U."/>
            <person name="Montooth K."/>
            <person name="Mount S.M."/>
            <person name="Mu X."/>
            <person name="Myers E."/>
            <person name="Negre B."/>
            <person name="Newfeld S."/>
            <person name="Nielsen R."/>
            <person name="Noor M.A."/>
            <person name="O'Grady P."/>
            <person name="Pachter L."/>
            <person name="Papaceit M."/>
            <person name="Parisi M.J."/>
            <person name="Parisi M."/>
            <person name="Parts L."/>
            <person name="Pedersen J.S."/>
            <person name="Pesole G."/>
            <person name="Phillippy A.M."/>
            <person name="Ponting C.P."/>
            <person name="Pop M."/>
            <person name="Porcelli D."/>
            <person name="Powell J.R."/>
            <person name="Prohaska S."/>
            <person name="Pruitt K."/>
            <person name="Puig M."/>
            <person name="Quesneville H."/>
            <person name="Ram K.R."/>
            <person name="Rand D."/>
            <person name="Rasmussen M.D."/>
            <person name="Reed L.K."/>
            <person name="Reenan R."/>
            <person name="Reily A."/>
            <person name="Remington K.A."/>
            <person name="Rieger T.T."/>
            <person name="Ritchie M.G."/>
            <person name="Robin C."/>
            <person name="Rogers Y.H."/>
            <person name="Rohde C."/>
            <person name="Rozas J."/>
            <person name="Rubenfield M.J."/>
            <person name="Ruiz A."/>
            <person name="Russo S."/>
            <person name="Salzberg S.L."/>
            <person name="Sanchez-Gracia A."/>
            <person name="Saranga D.J."/>
            <person name="Sato H."/>
            <person name="Schaeffer S.W."/>
            <person name="Schatz M.C."/>
            <person name="Schlenke T."/>
            <person name="Schwartz R."/>
            <person name="Segarra C."/>
            <person name="Singh R.S."/>
            <person name="Sirot L."/>
            <person name="Sirota M."/>
            <person name="Sisneros N.B."/>
            <person name="Smith C.D."/>
            <person name="Smith T.F."/>
            <person name="Spieth J."/>
            <person name="Stage D.E."/>
            <person name="Stark A."/>
            <person name="Stephan W."/>
            <person name="Strausberg R.L."/>
            <person name="Strempel S."/>
            <person name="Sturgill D."/>
            <person name="Sutton G."/>
            <person name="Sutton G.G."/>
            <person name="Tao W."/>
            <person name="Teichmann S."/>
            <person name="Tobari Y.N."/>
            <person name="Tomimura Y."/>
            <person name="Tsolas J.M."/>
            <person name="Valente V.L."/>
            <person name="Venter E."/>
            <person name="Venter J.C."/>
            <person name="Vicario S."/>
            <person name="Vieira F.G."/>
            <person name="Vilella A.J."/>
            <person name="Villasante A."/>
            <person name="Walenz B."/>
            <person name="Wang J."/>
            <person name="Wasserman M."/>
            <person name="Watts T."/>
            <person name="Wilson D."/>
            <person name="Wilson R.K."/>
            <person name="Wing R.A."/>
            <person name="Wolfner M.F."/>
            <person name="Wong A."/>
            <person name="Wong G.K."/>
            <person name="Wu C.I."/>
            <person name="Wu G."/>
            <person name="Yamamoto D."/>
            <person name="Yang H.P."/>
            <person name="Yang S.P."/>
            <person name="Yorke J.A."/>
            <person name="Yoshida K."/>
            <person name="Zdobnov E."/>
            <person name="Zhang P."/>
            <person name="Zhang Y."/>
            <person name="Zimin A.V."/>
            <person name="Baldwin J."/>
            <person name="Abdouelleil A."/>
            <person name="Abdulkadir J."/>
            <person name="Abebe A."/>
            <person name="Abera B."/>
            <person name="Abreu J."/>
            <person name="Acer S.C."/>
            <person name="Aftuck L."/>
            <person name="Alexander A."/>
            <person name="An P."/>
            <person name="Anderson E."/>
            <person name="Anderson S."/>
            <person name="Arachi H."/>
            <person name="Azer M."/>
            <person name="Bachantsang P."/>
            <person name="Barry A."/>
            <person name="Bayul T."/>
            <person name="Berlin A."/>
            <person name="Bessette D."/>
            <person name="Bloom T."/>
            <person name="Blye J."/>
            <person name="Boguslavskiy L."/>
            <person name="Bonnet C."/>
            <person name="Boukhgalter B."/>
            <person name="Bourzgui I."/>
            <person name="Brown A."/>
            <person name="Cahill P."/>
            <person name="Channer S."/>
            <person name="Cheshatsang Y."/>
            <person name="Chuda L."/>
            <person name="Citroen M."/>
            <person name="Collymore A."/>
            <person name="Cooke P."/>
            <person name="Costello M."/>
            <person name="D'Aco K."/>
            <person name="Daza R."/>
            <person name="De Haan G."/>
            <person name="DeGray S."/>
            <person name="DeMaso C."/>
            <person name="Dhargay N."/>
            <person name="Dooley K."/>
            <person name="Dooley E."/>
            <person name="Doricent M."/>
            <person name="Dorje P."/>
            <person name="Dorjee K."/>
            <person name="Dupes A."/>
            <person name="Elong R."/>
            <person name="Falk J."/>
            <person name="Farina A."/>
            <person name="Faro S."/>
            <person name="Ferguson D."/>
            <person name="Fisher S."/>
            <person name="Foley C.D."/>
            <person name="Franke A."/>
            <person name="Friedrich D."/>
            <person name="Gadbois L."/>
            <person name="Gearin G."/>
            <person name="Gearin C.R."/>
            <person name="Giannoukos G."/>
            <person name="Goode T."/>
            <person name="Graham J."/>
            <person name="Grandbois E."/>
            <person name="Grewal S."/>
            <person name="Gyaltsen K."/>
            <person name="Hafez N."/>
            <person name="Hagos B."/>
            <person name="Hall J."/>
            <person name="Henson C."/>
            <person name="Hollinger A."/>
            <person name="Honan T."/>
            <person name="Huard M.D."/>
            <person name="Hughes L."/>
            <person name="Hurhula B."/>
            <person name="Husby M.E."/>
            <person name="Kamat A."/>
            <person name="Kanga B."/>
            <person name="Kashin S."/>
            <person name="Khazanovich D."/>
            <person name="Kisner P."/>
            <person name="Lance K."/>
            <person name="Lara M."/>
            <person name="Lee W."/>
            <person name="Lennon N."/>
            <person name="Letendre F."/>
            <person name="LeVine R."/>
            <person name="Lipovsky A."/>
            <person name="Liu X."/>
            <person name="Liu J."/>
            <person name="Liu S."/>
            <person name="Lokyitsang T."/>
            <person name="Lokyitsang Y."/>
            <person name="Lubonja R."/>
            <person name="Lui A."/>
            <person name="MacDonald P."/>
            <person name="Magnisalis V."/>
            <person name="Maru K."/>
            <person name="Matthews C."/>
            <person name="McCusker W."/>
            <person name="McDonough S."/>
            <person name="Mehta T."/>
            <person name="Meldrim J."/>
            <person name="Meneus L."/>
            <person name="Mihai O."/>
            <person name="Mihalev A."/>
            <person name="Mihova T."/>
            <person name="Mittelman R."/>
            <person name="Mlenga V."/>
            <person name="Montmayeur A."/>
            <person name="Mulrain L."/>
            <person name="Navidi A."/>
            <person name="Naylor J."/>
            <person name="Negash T."/>
            <person name="Nguyen T."/>
            <person name="Nguyen N."/>
            <person name="Nicol R."/>
            <person name="Norbu C."/>
            <person name="Norbu N."/>
            <person name="Novod N."/>
            <person name="O'Neill B."/>
            <person name="Osman S."/>
            <person name="Markiewicz E."/>
            <person name="Oyono O.L."/>
            <person name="Patti C."/>
            <person name="Phunkhang P."/>
            <person name="Pierre F."/>
            <person name="Priest M."/>
            <person name="Raghuraman S."/>
            <person name="Rege F."/>
            <person name="Reyes R."/>
            <person name="Rise C."/>
            <person name="Rogov P."/>
            <person name="Ross K."/>
            <person name="Ryan E."/>
            <person name="Settipalli S."/>
            <person name="Shea T."/>
            <person name="Sherpa N."/>
            <person name="Shi L."/>
            <person name="Shih D."/>
            <person name="Sparrow T."/>
            <person name="Spaulding J."/>
            <person name="Stalker J."/>
            <person name="Stange-Thomann N."/>
            <person name="Stavropoulos S."/>
            <person name="Stone C."/>
            <person name="Strader C."/>
            <person name="Tesfaye S."/>
            <person name="Thomson T."/>
            <person name="Thoulutsang Y."/>
            <person name="Thoulutsang D."/>
            <person name="Topham K."/>
            <person name="Topping I."/>
            <person name="Tsamla T."/>
            <person name="Vassiliev H."/>
            <person name="Vo A."/>
            <person name="Wangchuk T."/>
            <person name="Wangdi T."/>
            <person name="Weiand M."/>
            <person name="Wilkinson J."/>
            <person name="Wilson A."/>
            <person name="Yadav S."/>
            <person name="Young G."/>
            <person name="Yu Q."/>
            <person name="Zembek L."/>
            <person name="Zhong D."/>
            <person name="Zimmer A."/>
            <person name="Zwirko Z."/>
            <person name="Jaffe D.B."/>
            <person name="Alvarez P."/>
            <person name="Brockman W."/>
            <person name="Butler J."/>
            <person name="Chin C."/>
            <person name="Gnerre S."/>
            <person name="Grabherr M."/>
            <person name="Kleber M."/>
            <person name="Mauceli E."/>
            <person name="MacCallum I."/>
        </authorList>
    </citation>
    <scope>NUCLEOTIDE SEQUENCE [LARGE SCALE GENOMIC DNA]</scope>
    <source>
        <strain evidence="14">Tucson 14024-0371.13</strain>
    </source>
</reference>
<accession>B3LW17</accession>
<evidence type="ECO:0000313" key="13">
    <source>
        <dbReference type="EMBL" id="EDV41550.2"/>
    </source>
</evidence>
<feature type="binding site" evidence="9">
    <location>
        <position position="51"/>
    </location>
    <ligand>
        <name>Zn(2+)</name>
        <dbReference type="ChEBI" id="CHEBI:29105"/>
    </ligand>
</feature>
<keyword evidence="5 9" id="KW-0862">Zinc</keyword>
<dbReference type="Pfam" id="PF07776">
    <property type="entry name" value="zf-AD"/>
    <property type="match status" value="1"/>
</dbReference>
<dbReference type="AlphaFoldDB" id="B3LW17"/>
<dbReference type="Proteomes" id="UP000007801">
    <property type="component" value="Unassembled WGS sequence"/>
</dbReference>
<keyword evidence="6" id="KW-0238">DNA-binding</keyword>
<dbReference type="Pfam" id="PF12874">
    <property type="entry name" value="zf-met"/>
    <property type="match status" value="1"/>
</dbReference>
<evidence type="ECO:0000256" key="2">
    <source>
        <dbReference type="ARBA" id="ARBA00022723"/>
    </source>
</evidence>
<feature type="compositionally biased region" description="Basic residues" evidence="10">
    <location>
        <begin position="163"/>
        <end position="173"/>
    </location>
</feature>
<comment type="subcellular location">
    <subcellularLocation>
        <location evidence="1">Nucleus</location>
    </subcellularLocation>
</comment>
<dbReference type="HOGENOM" id="CLU_002678_94_3_1"/>
<dbReference type="GO" id="GO:0000978">
    <property type="term" value="F:RNA polymerase II cis-regulatory region sequence-specific DNA binding"/>
    <property type="evidence" value="ECO:0007669"/>
    <property type="project" value="TreeGrafter"/>
</dbReference>
<dbReference type="GO" id="GO:0008270">
    <property type="term" value="F:zinc ion binding"/>
    <property type="evidence" value="ECO:0007669"/>
    <property type="project" value="UniProtKB-UniRule"/>
</dbReference>
<dbReference type="Pfam" id="PF00096">
    <property type="entry name" value="zf-C2H2"/>
    <property type="match status" value="2"/>
</dbReference>
<evidence type="ECO:0000259" key="12">
    <source>
        <dbReference type="PROSITE" id="PS51915"/>
    </source>
</evidence>
<evidence type="ECO:0008006" key="15">
    <source>
        <dbReference type="Google" id="ProtNLM"/>
    </source>
</evidence>
<dbReference type="InParanoid" id="B3LW17"/>
<dbReference type="FunFam" id="3.30.160.60:FF:001450">
    <property type="entry name" value="zinc finger protein 774"/>
    <property type="match status" value="1"/>
</dbReference>
<sequence length="373" mass="42976">MTLQCRTCGTEVFDTSTTYLYGTESAKLLLNLELISGTTLPNEPELPSHICACCLLELKQAVAFRDRCLQTQRDLQPMRCPTTPDLISGPEESLDVKIECTDDALHDFIMETSFVEPQLGEGTQDAVSSEESENGVGEDTAEYDPLKQQVELHPEYQLPVLAKRPRGRPRKYPPKPAPKEKKPVVSWKNLTKEEIAERRRQYQYCNDVCELCGRKFKYKSNFKIHMMTHTGDKPFACEDCDKRFYTEHLKAKHHRVVHQGLKPYPCRYCERFFSTTGHRTKHERAHTNTRPYKCNECGKSFISGDKLKRHYLIHSGIRDFACTICNQTFQRNTHLKQHLRSKTHKAREESLKGMVERKPKVSRYDGALAGCVD</sequence>
<evidence type="ECO:0000256" key="5">
    <source>
        <dbReference type="ARBA" id="ARBA00022833"/>
    </source>
</evidence>
<dbReference type="PROSITE" id="PS00028">
    <property type="entry name" value="ZINC_FINGER_C2H2_1"/>
    <property type="match status" value="5"/>
</dbReference>
<feature type="domain" description="C2H2-type" evidence="11">
    <location>
        <begin position="264"/>
        <end position="291"/>
    </location>
</feature>
<evidence type="ECO:0000256" key="4">
    <source>
        <dbReference type="ARBA" id="ARBA00022771"/>
    </source>
</evidence>
<feature type="binding site" evidence="9">
    <location>
        <position position="5"/>
    </location>
    <ligand>
        <name>Zn(2+)</name>
        <dbReference type="ChEBI" id="CHEBI:29105"/>
    </ligand>
</feature>
<dbReference type="PROSITE" id="PS51915">
    <property type="entry name" value="ZAD"/>
    <property type="match status" value="1"/>
</dbReference>
<keyword evidence="4 8" id="KW-0863">Zinc-finger</keyword>
<evidence type="ECO:0000256" key="6">
    <source>
        <dbReference type="ARBA" id="ARBA00023125"/>
    </source>
</evidence>
<feature type="domain" description="C2H2-type" evidence="11">
    <location>
        <begin position="292"/>
        <end position="319"/>
    </location>
</feature>
<feature type="binding site" evidence="9">
    <location>
        <position position="54"/>
    </location>
    <ligand>
        <name>Zn(2+)</name>
        <dbReference type="ChEBI" id="CHEBI:29105"/>
    </ligand>
</feature>
<dbReference type="Gene3D" id="3.30.160.60">
    <property type="entry name" value="Classic Zinc Finger"/>
    <property type="match status" value="5"/>
</dbReference>
<keyword evidence="3" id="KW-0677">Repeat</keyword>
<feature type="region of interest" description="Disordered" evidence="10">
    <location>
        <begin position="163"/>
        <end position="183"/>
    </location>
</feature>
<organism evidence="13 14">
    <name type="scientific">Drosophila ananassae</name>
    <name type="common">Fruit fly</name>
    <dbReference type="NCBI Taxonomy" id="7217"/>
    <lineage>
        <taxon>Eukaryota</taxon>
        <taxon>Metazoa</taxon>
        <taxon>Ecdysozoa</taxon>
        <taxon>Arthropoda</taxon>
        <taxon>Hexapoda</taxon>
        <taxon>Insecta</taxon>
        <taxon>Pterygota</taxon>
        <taxon>Neoptera</taxon>
        <taxon>Endopterygota</taxon>
        <taxon>Diptera</taxon>
        <taxon>Brachycera</taxon>
        <taxon>Muscomorpha</taxon>
        <taxon>Ephydroidea</taxon>
        <taxon>Drosophilidae</taxon>
        <taxon>Drosophila</taxon>
        <taxon>Sophophora</taxon>
    </lineage>
</organism>
<protein>
    <recommendedName>
        <fullName evidence="15">Transcription factor Ouib</fullName>
    </recommendedName>
</protein>
<evidence type="ECO:0000259" key="11">
    <source>
        <dbReference type="PROSITE" id="PS50157"/>
    </source>
</evidence>
<feature type="domain" description="C2H2-type" evidence="11">
    <location>
        <begin position="207"/>
        <end position="234"/>
    </location>
</feature>
<keyword evidence="2 9" id="KW-0479">Metal-binding</keyword>
<evidence type="ECO:0000256" key="9">
    <source>
        <dbReference type="PROSITE-ProRule" id="PRU01263"/>
    </source>
</evidence>
<evidence type="ECO:0000256" key="3">
    <source>
        <dbReference type="ARBA" id="ARBA00022737"/>
    </source>
</evidence>
<evidence type="ECO:0000256" key="8">
    <source>
        <dbReference type="PROSITE-ProRule" id="PRU00042"/>
    </source>
</evidence>
<dbReference type="InterPro" id="IPR036236">
    <property type="entry name" value="Znf_C2H2_sf"/>
</dbReference>
<dbReference type="SUPFAM" id="SSF57716">
    <property type="entry name" value="Glucocorticoid receptor-like (DNA-binding domain)"/>
    <property type="match status" value="1"/>
</dbReference>
<evidence type="ECO:0000256" key="10">
    <source>
        <dbReference type="SAM" id="MobiDB-lite"/>
    </source>
</evidence>
<feature type="binding site" evidence="9">
    <location>
        <position position="8"/>
    </location>
    <ligand>
        <name>Zn(2+)</name>
        <dbReference type="ChEBI" id="CHEBI:29105"/>
    </ligand>
</feature>
<feature type="region of interest" description="Disordered" evidence="10">
    <location>
        <begin position="119"/>
        <end position="141"/>
    </location>
</feature>
<dbReference type="SMR" id="B3LW17"/>
<evidence type="ECO:0000313" key="14">
    <source>
        <dbReference type="Proteomes" id="UP000007801"/>
    </source>
</evidence>
<dbReference type="KEGG" id="dan:6500236"/>
<dbReference type="OrthoDB" id="3437960at2759"/>
<gene>
    <name evidence="13" type="primary">Dana\GF17452</name>
    <name evidence="13" type="synonym">dana_GLEANR_18715</name>
    <name evidence="13" type="ORF">GF17452</name>
</gene>
<keyword evidence="7" id="KW-0539">Nucleus</keyword>
<dbReference type="GO" id="GO:0005634">
    <property type="term" value="C:nucleus"/>
    <property type="evidence" value="ECO:0007669"/>
    <property type="project" value="UniProtKB-SubCell"/>
</dbReference>
<dbReference type="GO" id="GO:0000981">
    <property type="term" value="F:DNA-binding transcription factor activity, RNA polymerase II-specific"/>
    <property type="evidence" value="ECO:0007669"/>
    <property type="project" value="TreeGrafter"/>
</dbReference>
<dbReference type="eggNOG" id="KOG1721">
    <property type="taxonomic scope" value="Eukaryota"/>
</dbReference>
<dbReference type="PANTHER" id="PTHR23226:SF416">
    <property type="entry name" value="FI01424P"/>
    <property type="match status" value="1"/>
</dbReference>
<dbReference type="FunFam" id="3.30.160.60:FF:002343">
    <property type="entry name" value="Zinc finger protein 33A"/>
    <property type="match status" value="1"/>
</dbReference>
<dbReference type="PROSITE" id="PS50157">
    <property type="entry name" value="ZINC_FINGER_C2H2_2"/>
    <property type="match status" value="5"/>
</dbReference>
<dbReference type="PANTHER" id="PTHR23226">
    <property type="entry name" value="ZINC FINGER AND SCAN DOMAIN-CONTAINING"/>
    <property type="match status" value="1"/>
</dbReference>
<keyword evidence="14" id="KW-1185">Reference proteome</keyword>
<feature type="domain" description="C2H2-type" evidence="11">
    <location>
        <begin position="235"/>
        <end position="263"/>
    </location>
</feature>
<feature type="domain" description="C2H2-type" evidence="11">
    <location>
        <begin position="320"/>
        <end position="349"/>
    </location>
</feature>
<dbReference type="SUPFAM" id="SSF57667">
    <property type="entry name" value="beta-beta-alpha zinc fingers"/>
    <property type="match status" value="3"/>
</dbReference>
<dbReference type="EMBL" id="CH902617">
    <property type="protein sequence ID" value="EDV41550.2"/>
    <property type="molecule type" value="Genomic_DNA"/>
</dbReference>
<dbReference type="SMART" id="SM00355">
    <property type="entry name" value="ZnF_C2H2"/>
    <property type="match status" value="5"/>
</dbReference>
<dbReference type="InterPro" id="IPR012934">
    <property type="entry name" value="Znf_AD"/>
</dbReference>
<dbReference type="InterPro" id="IPR013087">
    <property type="entry name" value="Znf_C2H2_type"/>
</dbReference>
<proteinExistence type="predicted"/>
<evidence type="ECO:0000256" key="1">
    <source>
        <dbReference type="ARBA" id="ARBA00004123"/>
    </source>
</evidence>
<name>B3LW17_DROAN</name>
<evidence type="ECO:0000256" key="7">
    <source>
        <dbReference type="ARBA" id="ARBA00023242"/>
    </source>
</evidence>
<feature type="domain" description="ZAD" evidence="12">
    <location>
        <begin position="3"/>
        <end position="78"/>
    </location>
</feature>